<dbReference type="SUPFAM" id="SSF51126">
    <property type="entry name" value="Pectin lyase-like"/>
    <property type="match status" value="1"/>
</dbReference>
<accession>A0ABT4Q2A8</accession>
<dbReference type="EMBL" id="JAQAGZ010000001">
    <property type="protein sequence ID" value="MCZ8510961.1"/>
    <property type="molecule type" value="Genomic_DNA"/>
</dbReference>
<feature type="chain" id="PRO_5046350553" evidence="1">
    <location>
        <begin position="23"/>
        <end position="485"/>
    </location>
</feature>
<dbReference type="GO" id="GO:0016787">
    <property type="term" value="F:hydrolase activity"/>
    <property type="evidence" value="ECO:0007669"/>
    <property type="project" value="UniProtKB-KW"/>
</dbReference>
<dbReference type="Pfam" id="PF12708">
    <property type="entry name" value="Pect-lyase_RHGA_epim"/>
    <property type="match status" value="1"/>
</dbReference>
<evidence type="ECO:0000313" key="3">
    <source>
        <dbReference type="EMBL" id="MCZ8510961.1"/>
    </source>
</evidence>
<feature type="domain" description="Rhamnogalacturonase A/B/Epimerase-like pectate lyase" evidence="2">
    <location>
        <begin position="38"/>
        <end position="214"/>
    </location>
</feature>
<dbReference type="InterPro" id="IPR024535">
    <property type="entry name" value="RHGA/B-epi-like_pectate_lyase"/>
</dbReference>
<keyword evidence="3" id="KW-0378">Hydrolase</keyword>
<organism evidence="3 4">
    <name type="scientific">Paenibacillus gyeongsangnamensis</name>
    <dbReference type="NCBI Taxonomy" id="3388067"/>
    <lineage>
        <taxon>Bacteria</taxon>
        <taxon>Bacillati</taxon>
        <taxon>Bacillota</taxon>
        <taxon>Bacilli</taxon>
        <taxon>Bacillales</taxon>
        <taxon>Paenibacillaceae</taxon>
        <taxon>Paenibacillus</taxon>
    </lineage>
</organism>
<protein>
    <submittedName>
        <fullName evidence="3">Glycosyl hydrolase family 28-related protein</fullName>
    </submittedName>
</protein>
<evidence type="ECO:0000259" key="2">
    <source>
        <dbReference type="Pfam" id="PF12708"/>
    </source>
</evidence>
<dbReference type="InterPro" id="IPR011050">
    <property type="entry name" value="Pectin_lyase_fold/virulence"/>
</dbReference>
<keyword evidence="4" id="KW-1185">Reference proteome</keyword>
<dbReference type="Proteomes" id="UP001527882">
    <property type="component" value="Unassembled WGS sequence"/>
</dbReference>
<feature type="signal peptide" evidence="1">
    <location>
        <begin position="1"/>
        <end position="22"/>
    </location>
</feature>
<evidence type="ECO:0000313" key="4">
    <source>
        <dbReference type="Proteomes" id="UP001527882"/>
    </source>
</evidence>
<keyword evidence="1" id="KW-0732">Signal</keyword>
<name>A0ABT4Q2A8_9BACL</name>
<dbReference type="RefSeq" id="WP_269879336.1">
    <property type="nucleotide sequence ID" value="NZ_JAQAGZ010000001.1"/>
</dbReference>
<dbReference type="Gene3D" id="2.160.20.10">
    <property type="entry name" value="Single-stranded right-handed beta-helix, Pectin lyase-like"/>
    <property type="match status" value="1"/>
</dbReference>
<reference evidence="3 4" key="1">
    <citation type="submission" date="2022-12" db="EMBL/GenBank/DDBJ databases">
        <title>Draft genome sequence of Paenibacillus sp. dW9.</title>
        <authorList>
            <person name="Choi E.-W."/>
            <person name="Kim D.-U."/>
        </authorList>
    </citation>
    <scope>NUCLEOTIDE SEQUENCE [LARGE SCALE GENOMIC DNA]</scope>
    <source>
        <strain evidence="4">dW9</strain>
    </source>
</reference>
<evidence type="ECO:0000256" key="1">
    <source>
        <dbReference type="SAM" id="SignalP"/>
    </source>
</evidence>
<proteinExistence type="predicted"/>
<sequence length="485" mass="53325">MKKMFTKLMTLSLFLAVAMVFAPVQQKVWAETAPAGSIDVTTLGVKNDGVTDDTTAIQNAISTAASQGKNLFFPQGTYVITGNITPASNVWFLGSTGGSTIFDASSTTSFPTFNQTNYYTVLNNVQFHNIIFANMGLNFYGGYITGIEVHDSAFINGSSPDPSSVNDVSNTNYYIKMSHNSIVVDSCVFLRGNSYPGGGIFTYQTSGSNVTNNYLGNLSVQQYANPMLNSTEQNILSQLNSISAKYNLGGNQGNFVRFMQADADSNLVFQNNFIYGNKGDYVTYADGKTSVRDHILYAHGYNGIQVIGNYFSGWAPDQYGGVKLRNSNNTVVASNFMDDTAFLSYIYNTDTIAPMTFTNAFYYNNFIRRTYNFNVPYGSAMYWQNFTNNPDNNQVGDTTNNAYYKNLLQTDAAHDDKFSFAQTDMSNFHFNGNIYTNTNTPIIVNGSSTYAQDNDSTIQALCPVTFSTIQNVPIPLYSTGGVPPR</sequence>
<gene>
    <name evidence="3" type="ORF">O9H85_00615</name>
</gene>
<comment type="caution">
    <text evidence="3">The sequence shown here is derived from an EMBL/GenBank/DDBJ whole genome shotgun (WGS) entry which is preliminary data.</text>
</comment>
<dbReference type="InterPro" id="IPR012334">
    <property type="entry name" value="Pectin_lyas_fold"/>
</dbReference>